<dbReference type="PANTHER" id="PTHR22642">
    <property type="entry name" value="IMIDAZOLONEPROPIONASE"/>
    <property type="match status" value="1"/>
</dbReference>
<dbReference type="EMBL" id="JAGSND010000003">
    <property type="protein sequence ID" value="MBR0597302.1"/>
    <property type="molecule type" value="Genomic_DNA"/>
</dbReference>
<dbReference type="SUPFAM" id="SSF51556">
    <property type="entry name" value="Metallo-dependent hydrolases"/>
    <property type="match status" value="1"/>
</dbReference>
<dbReference type="AlphaFoldDB" id="A0A8J7VY91"/>
<reference evidence="2" key="1">
    <citation type="submission" date="2021-04" db="EMBL/GenBank/DDBJ databases">
        <title>Sinoanaerobacter chloroacetimidivorans sp. nov., an obligate anaerobic bacterium isolated from anaerobic sludge.</title>
        <authorList>
            <person name="Bao Y."/>
        </authorList>
    </citation>
    <scope>NUCLEOTIDE SEQUENCE</scope>
    <source>
        <strain evidence="2">BAD-6</strain>
    </source>
</reference>
<sequence length="580" mass="64766">MNDMYNCNETMTDTISGKADSVLTNGRVYTINAANSIAEAVAIKDGAIVFVGNDSEAKQYIGKNTKTINLEGKTVLPGFIDTHVHAPGTAYTVLYNIDLNNLTTVEAVMSTIEAFVRKNPDKEIYYGRGFLASIFEGMEGLLGPKKERLDKICPDKPIILTDFGGHIFWLNTKAFELCGITKDTPNPTGGVVEKDPVTGELWGTLKDDAKKLFPDQTFTLEEKVEAVKFLQKKLHSLGYTSIFALRPGGATYPKTILEAFQSLEEKNELKLRVNGARDIYPDQDVRPQLEELKDLREKYHSELLNVTTAKYFNDGVIEGLTGYLLEPYGSAAGKGDAYYGEPVWDLEKMKKALKETLDEGFQIHVHSIGDGATRNTIDAIEYAQKNSGSNNYRNVITHLQLVAPEDIERMARLNIIANVQAYWHFKDPLFWHDSDYALLGERAEREFPLKSFIDAGITVTASADHPVTPEPNPFYAIKAGVTRNLITAAKYGIEDIKDQDDPQWLLDKNERASVLDMVKAYTINGAYGLYMEDKVGSIEKGKCADLIIIDKDLFEINPMDIETVKVLTTIFNGEIVYEMK</sequence>
<dbReference type="GO" id="GO:0016810">
    <property type="term" value="F:hydrolase activity, acting on carbon-nitrogen (but not peptide) bonds"/>
    <property type="evidence" value="ECO:0007669"/>
    <property type="project" value="InterPro"/>
</dbReference>
<evidence type="ECO:0000313" key="2">
    <source>
        <dbReference type="EMBL" id="MBR0597302.1"/>
    </source>
</evidence>
<dbReference type="InterPro" id="IPR011059">
    <property type="entry name" value="Metal-dep_hydrolase_composite"/>
</dbReference>
<dbReference type="SUPFAM" id="SSF51338">
    <property type="entry name" value="Composite domain of metallo-dependent hydrolases"/>
    <property type="match status" value="1"/>
</dbReference>
<dbReference type="Gene3D" id="3.10.310.70">
    <property type="match status" value="1"/>
</dbReference>
<dbReference type="CDD" id="cd01300">
    <property type="entry name" value="YtcJ_like"/>
    <property type="match status" value="1"/>
</dbReference>
<dbReference type="InterPro" id="IPR032466">
    <property type="entry name" value="Metal_Hydrolase"/>
</dbReference>
<organism evidence="2 3">
    <name type="scientific">Sinanaerobacter chloroacetimidivorans</name>
    <dbReference type="NCBI Taxonomy" id="2818044"/>
    <lineage>
        <taxon>Bacteria</taxon>
        <taxon>Bacillati</taxon>
        <taxon>Bacillota</taxon>
        <taxon>Clostridia</taxon>
        <taxon>Peptostreptococcales</taxon>
        <taxon>Anaerovoracaceae</taxon>
        <taxon>Sinanaerobacter</taxon>
    </lineage>
</organism>
<reference evidence="2" key="2">
    <citation type="submission" date="2021-04" db="EMBL/GenBank/DDBJ databases">
        <authorList>
            <person name="Liu J."/>
        </authorList>
    </citation>
    <scope>NUCLEOTIDE SEQUENCE</scope>
    <source>
        <strain evidence="2">BAD-6</strain>
    </source>
</reference>
<dbReference type="Proteomes" id="UP000675664">
    <property type="component" value="Unassembled WGS sequence"/>
</dbReference>
<comment type="caution">
    <text evidence="2">The sequence shown here is derived from an EMBL/GenBank/DDBJ whole genome shotgun (WGS) entry which is preliminary data.</text>
</comment>
<dbReference type="Gene3D" id="2.30.40.10">
    <property type="entry name" value="Urease, subunit C, domain 1"/>
    <property type="match status" value="1"/>
</dbReference>
<dbReference type="Pfam" id="PF07969">
    <property type="entry name" value="Amidohydro_3"/>
    <property type="match status" value="1"/>
</dbReference>
<dbReference type="Gene3D" id="3.20.20.140">
    <property type="entry name" value="Metal-dependent hydrolases"/>
    <property type="match status" value="1"/>
</dbReference>
<proteinExistence type="predicted"/>
<dbReference type="InterPro" id="IPR013108">
    <property type="entry name" value="Amidohydro_3"/>
</dbReference>
<protein>
    <submittedName>
        <fullName evidence="2">Amidohydrolase</fullName>
    </submittedName>
</protein>
<gene>
    <name evidence="2" type="ORF">KCX82_05430</name>
</gene>
<feature type="domain" description="Amidohydrolase 3" evidence="1">
    <location>
        <begin position="66"/>
        <end position="577"/>
    </location>
</feature>
<accession>A0A8J7VY91</accession>
<name>A0A8J7VY91_9FIRM</name>
<dbReference type="InterPro" id="IPR033932">
    <property type="entry name" value="YtcJ-like"/>
</dbReference>
<evidence type="ECO:0000313" key="3">
    <source>
        <dbReference type="Proteomes" id="UP000675664"/>
    </source>
</evidence>
<dbReference type="PANTHER" id="PTHR22642:SF2">
    <property type="entry name" value="PROTEIN LONG AFTER FAR-RED 3"/>
    <property type="match status" value="1"/>
</dbReference>
<keyword evidence="3" id="KW-1185">Reference proteome</keyword>
<evidence type="ECO:0000259" key="1">
    <source>
        <dbReference type="Pfam" id="PF07969"/>
    </source>
</evidence>
<dbReference type="RefSeq" id="WP_227017439.1">
    <property type="nucleotide sequence ID" value="NZ_JAGSND010000003.1"/>
</dbReference>